<dbReference type="EMBL" id="JANDBC010000004">
    <property type="protein sequence ID" value="MCP9293043.1"/>
    <property type="molecule type" value="Genomic_DNA"/>
</dbReference>
<feature type="transmembrane region" description="Helical" evidence="1">
    <location>
        <begin position="320"/>
        <end position="338"/>
    </location>
</feature>
<dbReference type="AlphaFoldDB" id="A0A9X2L7N6"/>
<comment type="caution">
    <text evidence="5">The sequence shown here is derived from an EMBL/GenBank/DDBJ whole genome shotgun (WGS) entry which is preliminary data.</text>
</comment>
<keyword evidence="1" id="KW-0812">Transmembrane</keyword>
<sequence length="404" mass="46503">MLHTITKAVSFFLILFIAATSSVDAGQPKLSPEAQVSLLTTSSGAELYTLFGHTALRIYDPEAGVDRAYNYGTFDFNAPGFYWKFALGDLRYFLSVNKFENAKKAYLNDGRIITEQRLNLTENQTKRLYDFLENNARPENRYYSYEFFYDNCTTRIYEAVKAVAGDSIHFQEPQNSAKNSFRQFINPYVKSVSWVKFGINLLLGTPADRNPPESETLFLPDLLKEGFSHARIQQADTSLALVSEQRFYAPQKRSVISPARVSPTLSFWFLLITSLLAGFFYRTNHTFWFWFDRLLFGIIGLIGVLIIFLWFFSSYPSTKWNWNIVWSAPALSAFIFSFMGRKRLSENYKVFLVLYAAILLLFLLSWSFIPQQIPSAILPLLFLLGFRSIKKQSESVNQEMVNVL</sequence>
<feature type="signal peptide" evidence="2">
    <location>
        <begin position="1"/>
        <end position="25"/>
    </location>
</feature>
<accession>A0A9X2L7N6</accession>
<name>A0A9X2L7N6_9BACT</name>
<proteinExistence type="predicted"/>
<feature type="chain" id="PRO_5040948712" evidence="2">
    <location>
        <begin position="26"/>
        <end position="404"/>
    </location>
</feature>
<reference evidence="5" key="1">
    <citation type="submission" date="2022-06" db="EMBL/GenBank/DDBJ databases">
        <title>Gracilimonas sp. CAU 1638 isolated from sea sediment.</title>
        <authorList>
            <person name="Kim W."/>
        </authorList>
    </citation>
    <scope>NUCLEOTIDE SEQUENCE</scope>
    <source>
        <strain evidence="5">CAU 1638</strain>
    </source>
</reference>
<feature type="transmembrane region" description="Helical" evidence="1">
    <location>
        <begin position="265"/>
        <end position="282"/>
    </location>
</feature>
<evidence type="ECO:0000256" key="1">
    <source>
        <dbReference type="SAM" id="Phobius"/>
    </source>
</evidence>
<feature type="domain" description="Lnb N-terminal periplasmic" evidence="3">
    <location>
        <begin position="34"/>
        <end position="171"/>
    </location>
</feature>
<gene>
    <name evidence="5" type="ORF">NM125_15740</name>
</gene>
<evidence type="ECO:0000259" key="3">
    <source>
        <dbReference type="Pfam" id="PF13387"/>
    </source>
</evidence>
<evidence type="ECO:0000313" key="5">
    <source>
        <dbReference type="EMBL" id="MCP9293043.1"/>
    </source>
</evidence>
<keyword evidence="6" id="KW-1185">Reference proteome</keyword>
<organism evidence="5 6">
    <name type="scientific">Gracilimonas sediminicola</name>
    <dbReference type="NCBI Taxonomy" id="2952158"/>
    <lineage>
        <taxon>Bacteria</taxon>
        <taxon>Pseudomonadati</taxon>
        <taxon>Balneolota</taxon>
        <taxon>Balneolia</taxon>
        <taxon>Balneolales</taxon>
        <taxon>Balneolaceae</taxon>
        <taxon>Gracilimonas</taxon>
    </lineage>
</organism>
<feature type="transmembrane region" description="Helical" evidence="1">
    <location>
        <begin position="294"/>
        <end position="314"/>
    </location>
</feature>
<feature type="transmembrane region" description="Helical" evidence="1">
    <location>
        <begin position="350"/>
        <end position="367"/>
    </location>
</feature>
<dbReference type="InterPro" id="IPR057436">
    <property type="entry name" value="5TMH_Lnb"/>
</dbReference>
<feature type="domain" description="Lnb-like transmembrane" evidence="4">
    <location>
        <begin position="261"/>
        <end position="390"/>
    </location>
</feature>
<protein>
    <submittedName>
        <fullName evidence="5">DUF4105 domain-containing protein</fullName>
    </submittedName>
</protein>
<dbReference type="InterPro" id="IPR025178">
    <property type="entry name" value="Lnb_N"/>
</dbReference>
<keyword evidence="1" id="KW-0472">Membrane</keyword>
<evidence type="ECO:0000259" key="4">
    <source>
        <dbReference type="Pfam" id="PF25221"/>
    </source>
</evidence>
<keyword evidence="1" id="KW-1133">Transmembrane helix</keyword>
<dbReference type="Pfam" id="PF13387">
    <property type="entry name" value="Lnb_N"/>
    <property type="match status" value="1"/>
</dbReference>
<dbReference type="Proteomes" id="UP001139125">
    <property type="component" value="Unassembled WGS sequence"/>
</dbReference>
<evidence type="ECO:0000256" key="2">
    <source>
        <dbReference type="SAM" id="SignalP"/>
    </source>
</evidence>
<dbReference type="Pfam" id="PF25221">
    <property type="entry name" value="5TMH_Lnb"/>
    <property type="match status" value="1"/>
</dbReference>
<keyword evidence="2" id="KW-0732">Signal</keyword>
<dbReference type="RefSeq" id="WP_103664468.1">
    <property type="nucleotide sequence ID" value="NZ_JANDBC010000004.1"/>
</dbReference>
<evidence type="ECO:0000313" key="6">
    <source>
        <dbReference type="Proteomes" id="UP001139125"/>
    </source>
</evidence>